<keyword evidence="4" id="KW-1185">Reference proteome</keyword>
<evidence type="ECO:0000313" key="4">
    <source>
        <dbReference type="Proteomes" id="UP000008743"/>
    </source>
</evidence>
<dbReference type="Gene3D" id="3.40.50.1000">
    <property type="entry name" value="HAD superfamily/HAD-like"/>
    <property type="match status" value="1"/>
</dbReference>
<dbReference type="Proteomes" id="UP000008743">
    <property type="component" value="Unassembled WGS sequence"/>
</dbReference>
<dbReference type="RefSeq" id="XP_004345322.1">
    <property type="nucleotide sequence ID" value="XM_004345272.2"/>
</dbReference>
<evidence type="ECO:0000259" key="2">
    <source>
        <dbReference type="Pfam" id="PF01636"/>
    </source>
</evidence>
<dbReference type="InterPro" id="IPR029044">
    <property type="entry name" value="Nucleotide-diphossugar_trans"/>
</dbReference>
<reference evidence="4" key="1">
    <citation type="submission" date="2011-02" db="EMBL/GenBank/DDBJ databases">
        <title>The Genome Sequence of Capsaspora owczarzaki ATCC 30864.</title>
        <authorList>
            <person name="Russ C."/>
            <person name="Cuomo C."/>
            <person name="Burger G."/>
            <person name="Gray M.W."/>
            <person name="Holland P.W.H."/>
            <person name="King N."/>
            <person name="Lang F.B.F."/>
            <person name="Roger A.J."/>
            <person name="Ruiz-Trillo I."/>
            <person name="Young S.K."/>
            <person name="Zeng Q."/>
            <person name="Gargeya S."/>
            <person name="Alvarado L."/>
            <person name="Berlin A."/>
            <person name="Chapman S.B."/>
            <person name="Chen Z."/>
            <person name="Freedman E."/>
            <person name="Gellesch M."/>
            <person name="Goldberg J."/>
            <person name="Griggs A."/>
            <person name="Gujja S."/>
            <person name="Heilman E."/>
            <person name="Heiman D."/>
            <person name="Howarth C."/>
            <person name="Mehta T."/>
            <person name="Neiman D."/>
            <person name="Pearson M."/>
            <person name="Roberts A."/>
            <person name="Saif S."/>
            <person name="Shea T."/>
            <person name="Shenoy N."/>
            <person name="Sisk P."/>
            <person name="Stolte C."/>
            <person name="Sykes S."/>
            <person name="White J."/>
            <person name="Yandava C."/>
            <person name="Haas B."/>
            <person name="Nusbaum C."/>
            <person name="Birren B."/>
        </authorList>
    </citation>
    <scope>NUCLEOTIDE SEQUENCE</scope>
    <source>
        <strain evidence="4">ATCC 30864</strain>
    </source>
</reference>
<dbReference type="OMA" id="AISRWAN"/>
<dbReference type="eggNOG" id="ENOG502QUXI">
    <property type="taxonomic scope" value="Eukaryota"/>
</dbReference>
<dbReference type="InterPro" id="IPR023214">
    <property type="entry name" value="HAD_sf"/>
</dbReference>
<dbReference type="InterPro" id="IPR036412">
    <property type="entry name" value="HAD-like_sf"/>
</dbReference>
<dbReference type="OrthoDB" id="10259470at2759"/>
<feature type="domain" description="Aminoglycoside phosphotransferase" evidence="2">
    <location>
        <begin position="443"/>
        <end position="600"/>
    </location>
</feature>
<evidence type="ECO:0008006" key="5">
    <source>
        <dbReference type="Google" id="ProtNLM"/>
    </source>
</evidence>
<name>A0A0D2WVI9_CAPO3</name>
<dbReference type="Pfam" id="PF01636">
    <property type="entry name" value="APH"/>
    <property type="match status" value="1"/>
</dbReference>
<organism evidence="3 4">
    <name type="scientific">Capsaspora owczarzaki (strain ATCC 30864)</name>
    <dbReference type="NCBI Taxonomy" id="595528"/>
    <lineage>
        <taxon>Eukaryota</taxon>
        <taxon>Filasterea</taxon>
        <taxon>Capsaspora</taxon>
    </lineage>
</organism>
<dbReference type="PhylomeDB" id="A0A0D2WVI9"/>
<dbReference type="InParanoid" id="A0A0D2WVI9"/>
<dbReference type="Gene3D" id="3.90.550.10">
    <property type="entry name" value="Spore Coat Polysaccharide Biosynthesis Protein SpsA, Chain A"/>
    <property type="match status" value="1"/>
</dbReference>
<dbReference type="InterPro" id="IPR011009">
    <property type="entry name" value="Kinase-like_dom_sf"/>
</dbReference>
<dbReference type="InterPro" id="IPR002575">
    <property type="entry name" value="Aminoglycoside_PTrfase"/>
</dbReference>
<feature type="domain" description="Nucleotidyl transferase" evidence="1">
    <location>
        <begin position="4"/>
        <end position="221"/>
    </location>
</feature>
<dbReference type="SUPFAM" id="SSF56784">
    <property type="entry name" value="HAD-like"/>
    <property type="match status" value="1"/>
</dbReference>
<dbReference type="SUPFAM" id="SSF56112">
    <property type="entry name" value="Protein kinase-like (PK-like)"/>
    <property type="match status" value="1"/>
</dbReference>
<sequence length="708" mass="77996">MNIIIPMGGIGSRFERANYRFPKPLINMVGHPMLFWLLDKLSIDVAGGDKVWMAVMNSLDESFHFTKRIHKQYPKWKAANAVEVVTLDFETRGAAETVFIVLQHMSPADLARPTICLDCDTLYFSDVLADFRRLNGAAAGNGSGGGAQQQQGVNASFYFEDKVGKPVFSYIALDDDKRITDIKEKVAISRWANTGAYGFASGAVLKKYCIKQLDTSVDATGEYYTSSIIKLMLDNKEDFRGIFVPDFACVGTPAQLADFLILVREGLYQCPRKMKFCFDLDNTLVTYPLIEGDYTSCQPMPKNIQLLRELKAAGHYIIIATARRMKTHKGNIGAVINDIGALTLNQLKQFGIPSDEVHFGKPHADVYVDDLAVNAHTDTEKDIGWALASPGGLNSQAGLVTAAVPAYRLNNIVQPRSFNKLTFHDTAVLKASHPDFISGERFFYEHIPADLASSFPKLLEVQTDSDSHVVTLKLEYVKAATYSHLSVNRCVTEGRLLKLLKTLRALHSSAGAPEGRPAPNTLDLYCYTSAAKLRATQTKHSELWATLAGKNVVDAMFDKVAAAQEAYQAGKHAAYAHVVHGDPVFSNVLLKSDGTLILIDMRGQLGATLTLQGDSNADLAKVYQCLWGYDFCFLGHDVTAGDESTLADLRQIFLAYVKEHYPTAADERALAHLAAFNMLQTIPQHTELAHQRALFERACTIIAHAATL</sequence>
<protein>
    <recommendedName>
        <fullName evidence="5">Nucleotidyl transferase domain-containing protein</fullName>
    </recommendedName>
</protein>
<dbReference type="InterPro" id="IPR005835">
    <property type="entry name" value="NTP_transferase_dom"/>
</dbReference>
<accession>A0A0D2WVI9</accession>
<proteinExistence type="predicted"/>
<gene>
    <name evidence="3" type="ORF">CAOG_006573</name>
</gene>
<dbReference type="Pfam" id="PF00483">
    <property type="entry name" value="NTP_transferase"/>
    <property type="match status" value="1"/>
</dbReference>
<dbReference type="EMBL" id="KE346370">
    <property type="protein sequence ID" value="KJE96218.1"/>
    <property type="molecule type" value="Genomic_DNA"/>
</dbReference>
<dbReference type="Pfam" id="PF08282">
    <property type="entry name" value="Hydrolase_3"/>
    <property type="match status" value="1"/>
</dbReference>
<dbReference type="AlphaFoldDB" id="A0A0D2WVI9"/>
<evidence type="ECO:0000313" key="3">
    <source>
        <dbReference type="EMBL" id="KJE96218.1"/>
    </source>
</evidence>
<dbReference type="SUPFAM" id="SSF53448">
    <property type="entry name" value="Nucleotide-diphospho-sugar transferases"/>
    <property type="match status" value="1"/>
</dbReference>
<evidence type="ECO:0000259" key="1">
    <source>
        <dbReference type="Pfam" id="PF00483"/>
    </source>
</evidence>